<proteinExistence type="predicted"/>
<sequence length="455" mass="49169">MTGPEKQLSDCLPYGEILVICSSRAEATAWEEFLGRSRCRAIALDGMPAGLRRVPVRGASGLLAMHHHLIAQLDAPGWLTSQADAFDPDRTSWLVVPDPLDPARAGTRRRLGRRQPAFRFLENKTVVDTLWDTLGVPRARSFISDLPHDVSVLGEWVDCGGGVVCSLQPVDGDPVTGGDGMWWWRPGEPPSVPRSLTGRHHVRLMPLLEGLPARLHGLVLPHGVVTFPPMEIVTLPRLDRGAFLCAGTVPNAALIDQVGLRESAARIGSALQERMGYRGGFSVDGIVTRDGFVPTDFNARLTSAMAAAPPELRVLLHTANLLAREGIGITTEAVETLAGDVFADRGAYTLHGAATRARRDGNRRIGFRWEGLRPVTDATSTTADGQLTLRPSPRGWLLTATLLADRLPVRGHLGPLAPAVFRLSDEVFGTDFGDLGSPFGLDLSGARPPWRPVIK</sequence>
<evidence type="ECO:0008006" key="3">
    <source>
        <dbReference type="Google" id="ProtNLM"/>
    </source>
</evidence>
<gene>
    <name evidence="1" type="ORF">FB465_0076</name>
</gene>
<dbReference type="Proteomes" id="UP000318416">
    <property type="component" value="Unassembled WGS sequence"/>
</dbReference>
<evidence type="ECO:0000313" key="1">
    <source>
        <dbReference type="EMBL" id="TWE15198.1"/>
    </source>
</evidence>
<comment type="caution">
    <text evidence="1">The sequence shown here is derived from an EMBL/GenBank/DDBJ whole genome shotgun (WGS) entry which is preliminary data.</text>
</comment>
<evidence type="ECO:0000313" key="2">
    <source>
        <dbReference type="Proteomes" id="UP000318416"/>
    </source>
</evidence>
<accession>A0A561EHV0</accession>
<reference evidence="1 2" key="1">
    <citation type="submission" date="2019-06" db="EMBL/GenBank/DDBJ databases">
        <title>Sequencing the genomes of 1000 actinobacteria strains.</title>
        <authorList>
            <person name="Klenk H.-P."/>
        </authorList>
    </citation>
    <scope>NUCLEOTIDE SEQUENCE [LARGE SCALE GENOMIC DNA]</scope>
    <source>
        <strain evidence="1 2">DSM 41649</strain>
    </source>
</reference>
<keyword evidence="2" id="KW-1185">Reference proteome</keyword>
<dbReference type="AlphaFoldDB" id="A0A561EHV0"/>
<protein>
    <recommendedName>
        <fullName evidence="3">ATP-grasp domain-containing protein</fullName>
    </recommendedName>
</protein>
<name>A0A561EHV0_9ACTN</name>
<organism evidence="1 2">
    <name type="scientific">Kitasatospora atroaurantiaca</name>
    <dbReference type="NCBI Taxonomy" id="285545"/>
    <lineage>
        <taxon>Bacteria</taxon>
        <taxon>Bacillati</taxon>
        <taxon>Actinomycetota</taxon>
        <taxon>Actinomycetes</taxon>
        <taxon>Kitasatosporales</taxon>
        <taxon>Streptomycetaceae</taxon>
        <taxon>Kitasatospora</taxon>
    </lineage>
</organism>
<dbReference type="EMBL" id="VIVR01000001">
    <property type="protein sequence ID" value="TWE15198.1"/>
    <property type="molecule type" value="Genomic_DNA"/>
</dbReference>